<comment type="caution">
    <text evidence="4">The sequence shown here is derived from an EMBL/GenBank/DDBJ whole genome shotgun (WGS) entry which is preliminary data.</text>
</comment>
<dbReference type="InterPro" id="IPR052728">
    <property type="entry name" value="O2_lipid_transport_reg"/>
</dbReference>
<dbReference type="InterPro" id="IPR006621">
    <property type="entry name" value="Nose-resist-to-fluoxetine_N"/>
</dbReference>
<feature type="transmembrane region" description="Helical" evidence="1">
    <location>
        <begin position="231"/>
        <end position="255"/>
    </location>
</feature>
<dbReference type="GO" id="GO:0016747">
    <property type="term" value="F:acyltransferase activity, transferring groups other than amino-acyl groups"/>
    <property type="evidence" value="ECO:0007669"/>
    <property type="project" value="InterPro"/>
</dbReference>
<sequence>MNWNIKKLFILLVLNIHSISVHCQNGDDASLFHNYDIVKSIKKSAEDINISKNLKSISVGDKKVLNAFQNFLPNFINPILLELLSQTTSDKCVQDLQYAFRSLLSPADWPLKMVDSFGKPESGILLGNFKWLGEYDECLKVYAPPEGKTGLGDFHGKYCTLSIPVPLENMTLPLSTAVCLPDSCNPNATFSGMFNGLPFNFSISGMNEKVESILSNTTITCKARSKELTTGAIIVIIFLCIIVLLAVIGSSITALEHYMTTKAEKESVNIGGKSSLNGDVENTSREALALGANNEVRLPAWLEKYNSFFNCFCIFTNGEKILNTEGAEGHLPCLHGIRFLSMTWVIVCHSYLAVATYIRNPLESINYVDNWTFQIIMNGFFSVDSFFVLRLTPVYMIVLAFFAAVGPFVGSGPLWPDYTVIQACKDSWWWNVLYINNFQNMSDGCMGWSWYLANDMQFYVITPLFLITLYRWPKIGYSILGLFFCISFTANFAITYEYNFVKGMGNIVDFAEDLQNFLPSLMDFFNKIYTKSYTRIEAYLVGVLLAYIIYKRKQNNSGKLNTITLWIGWILASGVALTCQFGLYHQKLSLVAASFYNALSRLGFSLGLGWVIFVCVIGQGDAVNNILSWKPLIPLSRLTYCAYLVHPVVMTAYFGSIRALIEFNHINVIMLYLGILFISYAAALMTSLLFESPVIRLERLLRNKLSS</sequence>
<feature type="transmembrane region" description="Helical" evidence="1">
    <location>
        <begin position="562"/>
        <end position="583"/>
    </location>
</feature>
<feature type="transmembrane region" description="Helical" evidence="1">
    <location>
        <begin position="638"/>
        <end position="657"/>
    </location>
</feature>
<keyword evidence="1" id="KW-0812">Transmembrane</keyword>
<evidence type="ECO:0000256" key="1">
    <source>
        <dbReference type="SAM" id="Phobius"/>
    </source>
</evidence>
<dbReference type="PANTHER" id="PTHR11161:SF69">
    <property type="entry name" value="NOSE RESISTANT TO FLUOXETINE PROTEIN 6-LIKE PROTEIN"/>
    <property type="match status" value="1"/>
</dbReference>
<gene>
    <name evidence="4" type="primary">nrf-6_34</name>
    <name evidence="4" type="ORF">AVEN_154570_1</name>
</gene>
<feature type="transmembrane region" description="Helical" evidence="1">
    <location>
        <begin position="595"/>
        <end position="617"/>
    </location>
</feature>
<feature type="transmembrane region" description="Helical" evidence="1">
    <location>
        <begin position="669"/>
        <end position="690"/>
    </location>
</feature>
<evidence type="ECO:0000256" key="2">
    <source>
        <dbReference type="SAM" id="SignalP"/>
    </source>
</evidence>
<proteinExistence type="predicted"/>
<keyword evidence="5" id="KW-1185">Reference proteome</keyword>
<feature type="transmembrane region" description="Helical" evidence="1">
    <location>
        <begin position="532"/>
        <end position="550"/>
    </location>
</feature>
<reference evidence="4 5" key="1">
    <citation type="journal article" date="2019" name="Sci. Rep.">
        <title>Orb-weaving spider Araneus ventricosus genome elucidates the spidroin gene catalogue.</title>
        <authorList>
            <person name="Kono N."/>
            <person name="Nakamura H."/>
            <person name="Ohtoshi R."/>
            <person name="Moran D.A.P."/>
            <person name="Shinohara A."/>
            <person name="Yoshida Y."/>
            <person name="Fujiwara M."/>
            <person name="Mori M."/>
            <person name="Tomita M."/>
            <person name="Arakawa K."/>
        </authorList>
    </citation>
    <scope>NUCLEOTIDE SEQUENCE [LARGE SCALE GENOMIC DNA]</scope>
</reference>
<evidence type="ECO:0000313" key="4">
    <source>
        <dbReference type="EMBL" id="GBN01290.1"/>
    </source>
</evidence>
<feature type="chain" id="PRO_5021404538" evidence="2">
    <location>
        <begin position="24"/>
        <end position="707"/>
    </location>
</feature>
<feature type="transmembrane region" description="Helical" evidence="1">
    <location>
        <begin position="477"/>
        <end position="496"/>
    </location>
</feature>
<feature type="domain" description="Nose resistant-to-fluoxetine protein N-terminal" evidence="3">
    <location>
        <begin position="89"/>
        <end position="210"/>
    </location>
</feature>
<dbReference type="SMART" id="SM00703">
    <property type="entry name" value="NRF"/>
    <property type="match status" value="1"/>
</dbReference>
<feature type="transmembrane region" description="Helical" evidence="1">
    <location>
        <begin position="448"/>
        <end position="470"/>
    </location>
</feature>
<keyword evidence="1" id="KW-0472">Membrane</keyword>
<dbReference type="Proteomes" id="UP000499080">
    <property type="component" value="Unassembled WGS sequence"/>
</dbReference>
<feature type="transmembrane region" description="Helical" evidence="1">
    <location>
        <begin position="394"/>
        <end position="415"/>
    </location>
</feature>
<name>A0A4Y2KH94_ARAVE</name>
<dbReference type="InterPro" id="IPR002656">
    <property type="entry name" value="Acyl_transf_3_dom"/>
</dbReference>
<protein>
    <submittedName>
        <fullName evidence="4">Nose resistant to fluoxetine protein 6</fullName>
    </submittedName>
</protein>
<dbReference type="Pfam" id="PF01757">
    <property type="entry name" value="Acyl_transf_3"/>
    <property type="match status" value="1"/>
</dbReference>
<dbReference type="PANTHER" id="PTHR11161">
    <property type="entry name" value="O-ACYLTRANSFERASE"/>
    <property type="match status" value="1"/>
</dbReference>
<dbReference type="AlphaFoldDB" id="A0A4Y2KH94"/>
<dbReference type="OrthoDB" id="118951at2759"/>
<dbReference type="EMBL" id="BGPR01004602">
    <property type="protein sequence ID" value="GBN01290.1"/>
    <property type="molecule type" value="Genomic_DNA"/>
</dbReference>
<keyword evidence="2" id="KW-0732">Signal</keyword>
<evidence type="ECO:0000313" key="5">
    <source>
        <dbReference type="Proteomes" id="UP000499080"/>
    </source>
</evidence>
<evidence type="ECO:0000259" key="3">
    <source>
        <dbReference type="SMART" id="SM00703"/>
    </source>
</evidence>
<organism evidence="4 5">
    <name type="scientific">Araneus ventricosus</name>
    <name type="common">Orbweaver spider</name>
    <name type="synonym">Epeira ventricosa</name>
    <dbReference type="NCBI Taxonomy" id="182803"/>
    <lineage>
        <taxon>Eukaryota</taxon>
        <taxon>Metazoa</taxon>
        <taxon>Ecdysozoa</taxon>
        <taxon>Arthropoda</taxon>
        <taxon>Chelicerata</taxon>
        <taxon>Arachnida</taxon>
        <taxon>Araneae</taxon>
        <taxon>Araneomorphae</taxon>
        <taxon>Entelegynae</taxon>
        <taxon>Araneoidea</taxon>
        <taxon>Araneidae</taxon>
        <taxon>Araneus</taxon>
    </lineage>
</organism>
<dbReference type="Pfam" id="PF20146">
    <property type="entry name" value="NRF"/>
    <property type="match status" value="1"/>
</dbReference>
<accession>A0A4Y2KH94</accession>
<keyword evidence="1" id="KW-1133">Transmembrane helix</keyword>
<feature type="signal peptide" evidence="2">
    <location>
        <begin position="1"/>
        <end position="23"/>
    </location>
</feature>